<gene>
    <name evidence="1" type="ORF">NPD8_3913</name>
</gene>
<geneLocation type="plasmid" evidence="1">
    <name>pNPD8_2</name>
</geneLocation>
<keyword evidence="1" id="KW-0614">Plasmid</keyword>
<organism evidence="1">
    <name type="scientific">Clostridium botulinum</name>
    <dbReference type="NCBI Taxonomy" id="1491"/>
    <lineage>
        <taxon>Bacteria</taxon>
        <taxon>Bacillati</taxon>
        <taxon>Bacillota</taxon>
        <taxon>Clostridia</taxon>
        <taxon>Eubacteriales</taxon>
        <taxon>Clostridiaceae</taxon>
        <taxon>Clostridium</taxon>
    </lineage>
</organism>
<evidence type="ECO:0000313" key="1">
    <source>
        <dbReference type="EMBL" id="APU87020.1"/>
    </source>
</evidence>
<protein>
    <submittedName>
        <fullName evidence="1">Uncharacterized protein</fullName>
    </submittedName>
</protein>
<sequence length="34" mass="4038">MNYDCRKVKDIPLDITFSLMLNTLCRVKLIYETS</sequence>
<dbReference type="EMBL" id="CP015706">
    <property type="protein sequence ID" value="APU87020.1"/>
    <property type="molecule type" value="Genomic_DNA"/>
</dbReference>
<name>A0A1L7JMM1_CLOBO</name>
<proteinExistence type="predicted"/>
<reference evidence="1" key="1">
    <citation type="submission" date="2016-05" db="EMBL/GenBank/DDBJ databases">
        <authorList>
            <person name="Lavstsen T."/>
            <person name="Jespersen J.S."/>
        </authorList>
    </citation>
    <scope>NUCLEOTIDE SEQUENCE</scope>
    <source>
        <strain evidence="1">CDC69096</strain>
        <plasmid evidence="1">pNPD8_2</plasmid>
    </source>
</reference>
<dbReference type="AlphaFoldDB" id="A0A1L7JMM1"/>
<accession>A0A1L7JMM1</accession>